<dbReference type="Proteomes" id="UP000036987">
    <property type="component" value="Unassembled WGS sequence"/>
</dbReference>
<name>A0A0K9P0G0_ZOSMR</name>
<evidence type="ECO:0000313" key="3">
    <source>
        <dbReference type="Proteomes" id="UP000036987"/>
    </source>
</evidence>
<organism evidence="2 3">
    <name type="scientific">Zostera marina</name>
    <name type="common">Eelgrass</name>
    <dbReference type="NCBI Taxonomy" id="29655"/>
    <lineage>
        <taxon>Eukaryota</taxon>
        <taxon>Viridiplantae</taxon>
        <taxon>Streptophyta</taxon>
        <taxon>Embryophyta</taxon>
        <taxon>Tracheophyta</taxon>
        <taxon>Spermatophyta</taxon>
        <taxon>Magnoliopsida</taxon>
        <taxon>Liliopsida</taxon>
        <taxon>Zosteraceae</taxon>
        <taxon>Zostera</taxon>
    </lineage>
</organism>
<keyword evidence="3" id="KW-1185">Reference proteome</keyword>
<feature type="region of interest" description="Disordered" evidence="1">
    <location>
        <begin position="1"/>
        <end position="23"/>
    </location>
</feature>
<comment type="caution">
    <text evidence="2">The sequence shown here is derived from an EMBL/GenBank/DDBJ whole genome shotgun (WGS) entry which is preliminary data.</text>
</comment>
<gene>
    <name evidence="2" type="ORF">ZOSMA_45G00060</name>
</gene>
<evidence type="ECO:0000256" key="1">
    <source>
        <dbReference type="SAM" id="MobiDB-lite"/>
    </source>
</evidence>
<dbReference type="AlphaFoldDB" id="A0A0K9P0G0"/>
<reference evidence="3" key="1">
    <citation type="journal article" date="2016" name="Nature">
        <title>The genome of the seagrass Zostera marina reveals angiosperm adaptation to the sea.</title>
        <authorList>
            <person name="Olsen J.L."/>
            <person name="Rouze P."/>
            <person name="Verhelst B."/>
            <person name="Lin Y.-C."/>
            <person name="Bayer T."/>
            <person name="Collen J."/>
            <person name="Dattolo E."/>
            <person name="De Paoli E."/>
            <person name="Dittami S."/>
            <person name="Maumus F."/>
            <person name="Michel G."/>
            <person name="Kersting A."/>
            <person name="Lauritano C."/>
            <person name="Lohaus R."/>
            <person name="Toepel M."/>
            <person name="Tonon T."/>
            <person name="Vanneste K."/>
            <person name="Amirebrahimi M."/>
            <person name="Brakel J."/>
            <person name="Bostroem C."/>
            <person name="Chovatia M."/>
            <person name="Grimwood J."/>
            <person name="Jenkins J.W."/>
            <person name="Jueterbock A."/>
            <person name="Mraz A."/>
            <person name="Stam W.T."/>
            <person name="Tice H."/>
            <person name="Bornberg-Bauer E."/>
            <person name="Green P.J."/>
            <person name="Pearson G.A."/>
            <person name="Procaccini G."/>
            <person name="Duarte C.M."/>
            <person name="Schmutz J."/>
            <person name="Reusch T.B.H."/>
            <person name="Van de Peer Y."/>
        </authorList>
    </citation>
    <scope>NUCLEOTIDE SEQUENCE [LARGE SCALE GENOMIC DNA]</scope>
    <source>
        <strain evidence="3">cv. Finnish</strain>
    </source>
</reference>
<dbReference type="EMBL" id="LFYR01001351">
    <property type="protein sequence ID" value="KMZ62469.1"/>
    <property type="molecule type" value="Genomic_DNA"/>
</dbReference>
<proteinExistence type="predicted"/>
<protein>
    <submittedName>
        <fullName evidence="2">Uncharacterized protein</fullName>
    </submittedName>
</protein>
<evidence type="ECO:0000313" key="2">
    <source>
        <dbReference type="EMBL" id="KMZ62469.1"/>
    </source>
</evidence>
<sequence length="23" mass="2607">MKSFSTVGDRRERLYGGTSVSSW</sequence>
<accession>A0A0K9P0G0</accession>